<dbReference type="Proteomes" id="UP000305423">
    <property type="component" value="Unassembled WGS sequence"/>
</dbReference>
<dbReference type="RefSeq" id="WP_045961588.1">
    <property type="nucleotide sequence ID" value="NZ_JXXW01000002.1"/>
</dbReference>
<proteinExistence type="predicted"/>
<gene>
    <name evidence="1" type="ORF">CWB74_01830</name>
</gene>
<comment type="caution">
    <text evidence="1">The sequence shown here is derived from an EMBL/GenBank/DDBJ whole genome shotgun (WGS) entry which is preliminary data.</text>
</comment>
<dbReference type="EMBL" id="PNEL01000006">
    <property type="protein sequence ID" value="TMN81613.1"/>
    <property type="molecule type" value="Genomic_DNA"/>
</dbReference>
<accession>A0AAQ2EWT5</accession>
<reference evidence="1 2" key="1">
    <citation type="submission" date="2017-12" db="EMBL/GenBank/DDBJ databases">
        <authorList>
            <person name="Paulsen S."/>
            <person name="Gram L.K."/>
        </authorList>
    </citation>
    <scope>NUCLEOTIDE SEQUENCE [LARGE SCALE GENOMIC DNA]</scope>
    <source>
        <strain evidence="1 2">S1607</strain>
    </source>
</reference>
<sequence>MKVQQQAMQYNQAQVRRAQSIENEAKGSVLPASEATTSHIKEVKFDFTHMTKKELAVTSKALYDEGILDLGQHASLSLHYFAVEQGLNRGSGIPSPADTSRAENEKIDVIAMQKARLREARRSGRSETEIQFSEKLLNTLENYQYGGKGRFFASA</sequence>
<evidence type="ECO:0000313" key="2">
    <source>
        <dbReference type="Proteomes" id="UP000305423"/>
    </source>
</evidence>
<dbReference type="AlphaFoldDB" id="A0AAQ2EWT5"/>
<protein>
    <submittedName>
        <fullName evidence="1">Uncharacterized protein</fullName>
    </submittedName>
</protein>
<organism evidence="1 2">
    <name type="scientific">Pseudoalteromonas piscicida</name>
    <dbReference type="NCBI Taxonomy" id="43662"/>
    <lineage>
        <taxon>Bacteria</taxon>
        <taxon>Pseudomonadati</taxon>
        <taxon>Pseudomonadota</taxon>
        <taxon>Gammaproteobacteria</taxon>
        <taxon>Alteromonadales</taxon>
        <taxon>Pseudoalteromonadaceae</taxon>
        <taxon>Pseudoalteromonas</taxon>
    </lineage>
</organism>
<reference evidence="2" key="2">
    <citation type="submission" date="2019-06" db="EMBL/GenBank/DDBJ databases">
        <title>Co-occurence of chitin degradation, pigmentation and bioactivity in marine Pseudoalteromonas.</title>
        <authorList>
            <person name="Sonnenschein E.C."/>
            <person name="Bech P.K."/>
        </authorList>
    </citation>
    <scope>NUCLEOTIDE SEQUENCE [LARGE SCALE GENOMIC DNA]</scope>
    <source>
        <strain evidence="2">S1607</strain>
    </source>
</reference>
<evidence type="ECO:0000313" key="1">
    <source>
        <dbReference type="EMBL" id="TMN81613.1"/>
    </source>
</evidence>
<name>A0AAQ2EWT5_PSEO7</name>